<comment type="similarity">
    <text evidence="2 7 8">In the C-terminal section; belongs to the NAD synthetase family.</text>
</comment>
<dbReference type="CDD" id="cd00553">
    <property type="entry name" value="NAD_synthase"/>
    <property type="match status" value="1"/>
</dbReference>
<protein>
    <recommendedName>
        <fullName evidence="7 8">Glutamine-dependent NAD(+) synthetase</fullName>
        <ecNumber evidence="7 8">6.3.5.1</ecNumber>
    </recommendedName>
    <alternativeName>
        <fullName evidence="7 8">NAD(+) synthase [glutamine-hydrolyzing]</fullName>
    </alternativeName>
</protein>
<evidence type="ECO:0000313" key="13">
    <source>
        <dbReference type="Proteomes" id="UP001310692"/>
    </source>
</evidence>
<evidence type="ECO:0000256" key="1">
    <source>
        <dbReference type="ARBA" id="ARBA00005188"/>
    </source>
</evidence>
<dbReference type="PROSITE" id="PS50263">
    <property type="entry name" value="CN_HYDROLASE"/>
    <property type="match status" value="1"/>
</dbReference>
<evidence type="ECO:0000256" key="6">
    <source>
        <dbReference type="ARBA" id="ARBA00023027"/>
    </source>
</evidence>
<dbReference type="InterPro" id="IPR003694">
    <property type="entry name" value="NAD_synthase"/>
</dbReference>
<dbReference type="PANTHER" id="PTHR23090:SF9">
    <property type="entry name" value="GLUTAMINE-DEPENDENT NAD(+) SYNTHETASE"/>
    <property type="match status" value="1"/>
</dbReference>
<comment type="function">
    <text evidence="7">Catalyzes the ATP-dependent amidation of deamido-NAD to form NAD. Uses L-glutamine as a nitrogen source.</text>
</comment>
<dbReference type="InterPro" id="IPR003010">
    <property type="entry name" value="C-N_Hydrolase"/>
</dbReference>
<keyword evidence="4 7" id="KW-0547">Nucleotide-binding</keyword>
<comment type="pathway">
    <text evidence="1 7 8">Cofactor biosynthesis; NAD(+) biosynthesis; NAD(+) from deamido-NAD(+) (L-Gln route): step 1/1.</text>
</comment>
<comment type="caution">
    <text evidence="7">Lacks conserved residue(s) required for the propagation of feature annotation.</text>
</comment>
<dbReference type="InterPro" id="IPR014445">
    <property type="entry name" value="Gln-dep_NAD_synthase"/>
</dbReference>
<feature type="domain" description="CN hydrolase" evidence="11">
    <location>
        <begin position="6"/>
        <end position="243"/>
    </location>
</feature>
<keyword evidence="6 7" id="KW-0520">NAD</keyword>
<comment type="catalytic activity">
    <reaction evidence="7 8">
        <text>deamido-NAD(+) + L-glutamine + ATP + H2O = L-glutamate + AMP + diphosphate + NAD(+) + H(+)</text>
        <dbReference type="Rhea" id="RHEA:24384"/>
        <dbReference type="ChEBI" id="CHEBI:15377"/>
        <dbReference type="ChEBI" id="CHEBI:15378"/>
        <dbReference type="ChEBI" id="CHEBI:29985"/>
        <dbReference type="ChEBI" id="CHEBI:30616"/>
        <dbReference type="ChEBI" id="CHEBI:33019"/>
        <dbReference type="ChEBI" id="CHEBI:57540"/>
        <dbReference type="ChEBI" id="CHEBI:58359"/>
        <dbReference type="ChEBI" id="CHEBI:58437"/>
        <dbReference type="ChEBI" id="CHEBI:456215"/>
        <dbReference type="EC" id="6.3.5.1"/>
    </reaction>
</comment>
<keyword evidence="5 7" id="KW-0067">ATP-binding</keyword>
<dbReference type="PIRSF" id="PIRSF006630">
    <property type="entry name" value="NADS_GAT"/>
    <property type="match status" value="1"/>
</dbReference>
<dbReference type="Gene3D" id="3.40.50.620">
    <property type="entry name" value="HUPs"/>
    <property type="match status" value="1"/>
</dbReference>
<evidence type="ECO:0000259" key="11">
    <source>
        <dbReference type="PROSITE" id="PS50263"/>
    </source>
</evidence>
<feature type="binding site" evidence="7">
    <location>
        <position position="174"/>
    </location>
    <ligand>
        <name>L-glutamine</name>
        <dbReference type="ChEBI" id="CHEBI:58359"/>
    </ligand>
</feature>
<dbReference type="NCBIfam" id="NF010588">
    <property type="entry name" value="PRK13981.1"/>
    <property type="match status" value="1"/>
</dbReference>
<evidence type="ECO:0000256" key="3">
    <source>
        <dbReference type="ARBA" id="ARBA00022598"/>
    </source>
</evidence>
<sequence length="542" mass="59224">MTTSALCIATAQLNPIVGDVAGNLEQARRARAEAADKGADLVVFPELFLLGYPPEDLVLRPAVEQACREALETLAAEDGPAVIIGTPWAEEGRLHNAVALLDEGRVQAVRFKRELPNYAVFDEKRVFDSGPLPEPVTWRGIRIGLPICEDIWIESVPRTLKGHGAELFISINGSPWRRTIEADRKAAFSRWTEIAVPLIFVNQVGGQDELVFDGASFSWDSDGNEVQRLTGFETALSIADWQKSGGRWSCVKAERAPVVTGLEADWAAMRLALADYVDKNGFPGVVLGMSGGIDSAISAAVAADALGPDRVWAVMMPSKYTSQDSLDDAKECSKLLGIRHDVVDVEPAIAAFGATLAGVFAGRDPDTTEENIQSRVRGVVLMALSNKFGPMVLSTGNKSEMAVGYATLYGDMNGGYNVLKDIYKTEVYELARWRNQQGLVIPERIITKAPSAELKPDQTDQDSLPDYSVLDAILNGLVESDTAPDTIADRGFDPDLVARIENMLYRAEYKRRQAPPGVKIGSKNFGRDRRYPITNKFRAPRR</sequence>
<dbReference type="PANTHER" id="PTHR23090">
    <property type="entry name" value="NH 3 /GLUTAMINE-DEPENDENT NAD + SYNTHETASE"/>
    <property type="match status" value="1"/>
</dbReference>
<evidence type="ECO:0000313" key="12">
    <source>
        <dbReference type="EMBL" id="MEE2567273.1"/>
    </source>
</evidence>
<comment type="caution">
    <text evidence="12">The sequence shown here is derived from an EMBL/GenBank/DDBJ whole genome shotgun (WGS) entry which is preliminary data.</text>
</comment>
<reference evidence="12 13" key="1">
    <citation type="submission" date="2024-01" db="EMBL/GenBank/DDBJ databases">
        <title>Hyphobacterium bacterium isolated from marine sediment.</title>
        <authorList>
            <person name="Zhao S."/>
        </authorList>
    </citation>
    <scope>NUCLEOTIDE SEQUENCE [LARGE SCALE GENOMIC DNA]</scope>
    <source>
        <strain evidence="12 13">Y60-23</strain>
    </source>
</reference>
<feature type="active site" description="For glutaminase activity" evidence="7">
    <location>
        <position position="112"/>
    </location>
</feature>
<dbReference type="PROSITE" id="PS00920">
    <property type="entry name" value="NITRIL_CHT_1"/>
    <property type="match status" value="1"/>
</dbReference>
<dbReference type="SUPFAM" id="SSF56317">
    <property type="entry name" value="Carbon-nitrogen hydrolase"/>
    <property type="match status" value="1"/>
</dbReference>
<keyword evidence="3 7" id="KW-0436">Ligase</keyword>
<dbReference type="InterPro" id="IPR014729">
    <property type="entry name" value="Rossmann-like_a/b/a_fold"/>
</dbReference>
<dbReference type="InterPro" id="IPR036526">
    <property type="entry name" value="C-N_Hydrolase_sf"/>
</dbReference>
<organism evidence="12 13">
    <name type="scientific">Hyphobacterium marinum</name>
    <dbReference type="NCBI Taxonomy" id="3116574"/>
    <lineage>
        <taxon>Bacteria</taxon>
        <taxon>Pseudomonadati</taxon>
        <taxon>Pseudomonadota</taxon>
        <taxon>Alphaproteobacteria</taxon>
        <taxon>Maricaulales</taxon>
        <taxon>Maricaulaceae</taxon>
        <taxon>Hyphobacterium</taxon>
    </lineage>
</organism>
<feature type="binding site" evidence="7">
    <location>
        <position position="395"/>
    </location>
    <ligand>
        <name>ATP</name>
        <dbReference type="ChEBI" id="CHEBI:30616"/>
    </ligand>
</feature>
<comment type="similarity">
    <text evidence="10">Belongs to the NAD synthetase family.</text>
</comment>
<keyword evidence="13" id="KW-1185">Reference proteome</keyword>
<accession>A0ABU7M0E4</accession>
<feature type="active site" description="Proton acceptor" evidence="9">
    <location>
        <position position="46"/>
    </location>
</feature>
<proteinExistence type="inferred from homology"/>
<dbReference type="CDD" id="cd07570">
    <property type="entry name" value="GAT_Gln-NAD-synth"/>
    <property type="match status" value="1"/>
</dbReference>
<feature type="binding site" evidence="7">
    <location>
        <position position="371"/>
    </location>
    <ligand>
        <name>deamido-NAD(+)</name>
        <dbReference type="ChEBI" id="CHEBI:58437"/>
        <note>ligand shared between two neighboring subunits</note>
    </ligand>
</feature>
<feature type="binding site" evidence="7">
    <location>
        <position position="510"/>
    </location>
    <ligand>
        <name>deamido-NAD(+)</name>
        <dbReference type="ChEBI" id="CHEBI:58437"/>
        <note>ligand shared between two neighboring subunits</note>
    </ligand>
</feature>
<dbReference type="GO" id="GO:0003952">
    <property type="term" value="F:NAD+ synthase (glutamine-hydrolyzing) activity"/>
    <property type="evidence" value="ECO:0007669"/>
    <property type="project" value="UniProtKB-EC"/>
</dbReference>
<dbReference type="SUPFAM" id="SSF52402">
    <property type="entry name" value="Adenine nucleotide alpha hydrolases-like"/>
    <property type="match status" value="1"/>
</dbReference>
<dbReference type="InterPro" id="IPR022310">
    <property type="entry name" value="NAD/GMP_synthase"/>
</dbReference>
<gene>
    <name evidence="7" type="primary">nadE</name>
    <name evidence="12" type="ORF">V0U35_11350</name>
</gene>
<evidence type="ECO:0000256" key="2">
    <source>
        <dbReference type="ARBA" id="ARBA00007145"/>
    </source>
</evidence>
<feature type="binding site" evidence="7">
    <location>
        <position position="400"/>
    </location>
    <ligand>
        <name>deamido-NAD(+)</name>
        <dbReference type="ChEBI" id="CHEBI:58437"/>
        <note>ligand shared between two neighboring subunits</note>
    </ligand>
</feature>
<feature type="active site" description="Proton acceptor; for glutaminase activity" evidence="7">
    <location>
        <position position="46"/>
    </location>
</feature>
<feature type="binding site" evidence="7">
    <location>
        <position position="118"/>
    </location>
    <ligand>
        <name>L-glutamine</name>
        <dbReference type="ChEBI" id="CHEBI:58359"/>
    </ligand>
</feature>
<dbReference type="EC" id="6.3.5.1" evidence="7 8"/>
<dbReference type="Proteomes" id="UP001310692">
    <property type="component" value="Unassembled WGS sequence"/>
</dbReference>
<evidence type="ECO:0000256" key="8">
    <source>
        <dbReference type="PIRNR" id="PIRNR006630"/>
    </source>
</evidence>
<dbReference type="Pfam" id="PF02540">
    <property type="entry name" value="NAD_synthase"/>
    <property type="match status" value="1"/>
</dbReference>
<feature type="active site" description="Nucleophile; for glutaminase activity" evidence="7">
    <location>
        <position position="148"/>
    </location>
</feature>
<evidence type="ECO:0000256" key="9">
    <source>
        <dbReference type="PROSITE-ProRule" id="PRU10139"/>
    </source>
</evidence>
<dbReference type="EMBL" id="JAZDRO010000005">
    <property type="protein sequence ID" value="MEE2567273.1"/>
    <property type="molecule type" value="Genomic_DNA"/>
</dbReference>
<feature type="binding site" evidence="7">
    <location>
        <begin position="288"/>
        <end position="295"/>
    </location>
    <ligand>
        <name>ATP</name>
        <dbReference type="ChEBI" id="CHEBI:30616"/>
    </ligand>
</feature>
<name>A0ABU7M0E4_9PROT</name>
<dbReference type="HAMAP" id="MF_02090">
    <property type="entry name" value="NadE_glutamine_dep"/>
    <property type="match status" value="1"/>
</dbReference>
<evidence type="ECO:0000256" key="4">
    <source>
        <dbReference type="ARBA" id="ARBA00022741"/>
    </source>
</evidence>
<evidence type="ECO:0000256" key="10">
    <source>
        <dbReference type="RuleBase" id="RU003811"/>
    </source>
</evidence>
<evidence type="ECO:0000256" key="5">
    <source>
        <dbReference type="ARBA" id="ARBA00022840"/>
    </source>
</evidence>
<dbReference type="InterPro" id="IPR000132">
    <property type="entry name" value="Nitrilase/CN_hydratase_CS"/>
</dbReference>
<dbReference type="NCBIfam" id="TIGR00552">
    <property type="entry name" value="nadE"/>
    <property type="match status" value="1"/>
</dbReference>
<dbReference type="RefSeq" id="WP_330196833.1">
    <property type="nucleotide sequence ID" value="NZ_JAZDRO010000005.1"/>
</dbReference>
<dbReference type="Gene3D" id="3.60.110.10">
    <property type="entry name" value="Carbon-nitrogen hydrolase"/>
    <property type="match status" value="1"/>
</dbReference>
<dbReference type="Pfam" id="PF00795">
    <property type="entry name" value="CN_hydrolase"/>
    <property type="match status" value="1"/>
</dbReference>
<evidence type="ECO:0000256" key="7">
    <source>
        <dbReference type="HAMAP-Rule" id="MF_02090"/>
    </source>
</evidence>